<reference evidence="1 2" key="1">
    <citation type="submission" date="2023-05" db="EMBL/GenBank/DDBJ databases">
        <title>B98-5 Cell Line De Novo Hybrid Assembly: An Optical Mapping Approach.</title>
        <authorList>
            <person name="Kananen K."/>
            <person name="Auerbach J.A."/>
            <person name="Kautto E."/>
            <person name="Blachly J.S."/>
        </authorList>
    </citation>
    <scope>NUCLEOTIDE SEQUENCE [LARGE SCALE GENOMIC DNA]</scope>
    <source>
        <strain evidence="1">B95-8</strain>
        <tissue evidence="1">Cell line</tissue>
    </source>
</reference>
<proteinExistence type="predicted"/>
<keyword evidence="2" id="KW-1185">Reference proteome</keyword>
<feature type="non-terminal residue" evidence="1">
    <location>
        <position position="65"/>
    </location>
</feature>
<evidence type="ECO:0000313" key="1">
    <source>
        <dbReference type="EMBL" id="KAK2086462.1"/>
    </source>
</evidence>
<dbReference type="Proteomes" id="UP001266305">
    <property type="component" value="Unassembled WGS sequence"/>
</dbReference>
<name>A0ABQ9TNX0_SAGOE</name>
<sequence>AEKRNWERSASDLKSKISKMQMSAEANVTYFTILPGTTPGEKFMAVEEYAYPSVKCHTQILGDQK</sequence>
<protein>
    <submittedName>
        <fullName evidence="1">Uncharacterized protein</fullName>
    </submittedName>
</protein>
<feature type="non-terminal residue" evidence="1">
    <location>
        <position position="1"/>
    </location>
</feature>
<evidence type="ECO:0000313" key="2">
    <source>
        <dbReference type="Proteomes" id="UP001266305"/>
    </source>
</evidence>
<dbReference type="EMBL" id="JASSZA010000020">
    <property type="protein sequence ID" value="KAK2086462.1"/>
    <property type="molecule type" value="Genomic_DNA"/>
</dbReference>
<gene>
    <name evidence="1" type="ORF">P7K49_035887</name>
</gene>
<organism evidence="1 2">
    <name type="scientific">Saguinus oedipus</name>
    <name type="common">Cotton-top tamarin</name>
    <name type="synonym">Oedipomidas oedipus</name>
    <dbReference type="NCBI Taxonomy" id="9490"/>
    <lineage>
        <taxon>Eukaryota</taxon>
        <taxon>Metazoa</taxon>
        <taxon>Chordata</taxon>
        <taxon>Craniata</taxon>
        <taxon>Vertebrata</taxon>
        <taxon>Euteleostomi</taxon>
        <taxon>Mammalia</taxon>
        <taxon>Eutheria</taxon>
        <taxon>Euarchontoglires</taxon>
        <taxon>Primates</taxon>
        <taxon>Haplorrhini</taxon>
        <taxon>Platyrrhini</taxon>
        <taxon>Cebidae</taxon>
        <taxon>Callitrichinae</taxon>
        <taxon>Saguinus</taxon>
    </lineage>
</organism>
<accession>A0ABQ9TNX0</accession>
<comment type="caution">
    <text evidence="1">The sequence shown here is derived from an EMBL/GenBank/DDBJ whole genome shotgun (WGS) entry which is preliminary data.</text>
</comment>